<evidence type="ECO:0000256" key="1">
    <source>
        <dbReference type="ARBA" id="ARBA00009156"/>
    </source>
</evidence>
<dbReference type="InterPro" id="IPR043129">
    <property type="entry name" value="ATPase_NBD"/>
</dbReference>
<dbReference type="Gene3D" id="3.30.420.40">
    <property type="match status" value="1"/>
</dbReference>
<dbReference type="InterPro" id="IPR018485">
    <property type="entry name" value="FGGY_C"/>
</dbReference>
<organism evidence="6 7">
    <name type="scientific">Schizopora paradoxa</name>
    <dbReference type="NCBI Taxonomy" id="27342"/>
    <lineage>
        <taxon>Eukaryota</taxon>
        <taxon>Fungi</taxon>
        <taxon>Dikarya</taxon>
        <taxon>Basidiomycota</taxon>
        <taxon>Agaricomycotina</taxon>
        <taxon>Agaricomycetes</taxon>
        <taxon>Hymenochaetales</taxon>
        <taxon>Schizoporaceae</taxon>
        <taxon>Schizopora</taxon>
    </lineage>
</organism>
<dbReference type="NCBIfam" id="TIGR01315">
    <property type="entry name" value="5C_CHO_kinase"/>
    <property type="match status" value="1"/>
</dbReference>
<accession>A0A0H2RKH3</accession>
<evidence type="ECO:0000313" key="6">
    <source>
        <dbReference type="EMBL" id="KLO09918.1"/>
    </source>
</evidence>
<dbReference type="PANTHER" id="PTHR43435:SF4">
    <property type="entry name" value="FGGY CARBOHYDRATE KINASE DOMAIN-CONTAINING PROTEIN"/>
    <property type="match status" value="1"/>
</dbReference>
<dbReference type="GO" id="GO:0005737">
    <property type="term" value="C:cytoplasm"/>
    <property type="evidence" value="ECO:0007669"/>
    <property type="project" value="TreeGrafter"/>
</dbReference>
<dbReference type="PANTHER" id="PTHR43435">
    <property type="entry name" value="RIBULOKINASE"/>
    <property type="match status" value="1"/>
</dbReference>
<keyword evidence="7" id="KW-1185">Reference proteome</keyword>
<dbReference type="GO" id="GO:0019321">
    <property type="term" value="P:pentose metabolic process"/>
    <property type="evidence" value="ECO:0007669"/>
    <property type="project" value="TreeGrafter"/>
</dbReference>
<evidence type="ECO:0000259" key="5">
    <source>
        <dbReference type="Pfam" id="PF02782"/>
    </source>
</evidence>
<dbReference type="OrthoDB" id="203824at2759"/>
<dbReference type="CDD" id="cd07782">
    <property type="entry name" value="ASKHA_NBD_FGGY_D-RBK"/>
    <property type="match status" value="1"/>
</dbReference>
<sequence length="613" mass="66342">MSANDVEQKSADDVKNDGEDLFVGVDVGTGSVRAALVTASGSILASKTQDTKTFRSDTDHRIFEQSTMDIWNAICTCIKGVIASAALDPARVKGLGFDATCSLAVTDLDGVPVSVSNAEHIGNPGQRNIILWADHRAEEEARLINNSGSVVLDYVGGVMSLEMEIPKILWLKNNMPSTLFSRCQFFDLPDYLSYRATGGCTTRSACSLTCKCSYVPDRGDENHPGGWQDSFFEHIGLGEFVRDGYKRVGPLRSLQGRNKQAETLTAGLPVGDGLSEEAAKELGLLKGIPVGSAVIDAYAGWIGTVAARSSTDELAPSLDESRHRLAICAGTSSCHLVQSPTPVFVPGVWGPYKDAVFPGWWMNEGGQSSTGQLIDFVITTHPAYSQLCELAKERSTSVHIVLADHLEKLRQEAGVESFTELTRDLNFYPDLHGNRSPIADPRMRGSITGLTLDRSLTDLARKFHLTLEALALQTRHIVRSLNGRGHAIEALYVSGGQARNRALMQLFADVCAMPVFLPASVPDAVSRGAAMLARFAAEAGPMAMRRGSGNADEIGEALWDIMVEMTPPATVVKPVASSREKRILDAKYKIFLESIEIQNRWRAEVEAALDDGT</sequence>
<name>A0A0H2RKH3_9AGAM</name>
<dbReference type="STRING" id="27342.A0A0H2RKH3"/>
<keyword evidence="2" id="KW-0808">Transferase</keyword>
<evidence type="ECO:0000259" key="4">
    <source>
        <dbReference type="Pfam" id="PF00370"/>
    </source>
</evidence>
<evidence type="ECO:0000256" key="2">
    <source>
        <dbReference type="ARBA" id="ARBA00022679"/>
    </source>
</evidence>
<dbReference type="InterPro" id="IPR006003">
    <property type="entry name" value="FGGY_RbtK-like"/>
</dbReference>
<dbReference type="Pfam" id="PF00370">
    <property type="entry name" value="FGGY_N"/>
    <property type="match status" value="1"/>
</dbReference>
<dbReference type="SUPFAM" id="SSF53067">
    <property type="entry name" value="Actin-like ATPase domain"/>
    <property type="match status" value="2"/>
</dbReference>
<comment type="similarity">
    <text evidence="1">Belongs to the FGGY kinase family.</text>
</comment>
<dbReference type="InterPro" id="IPR018484">
    <property type="entry name" value="FGGY_N"/>
</dbReference>
<evidence type="ECO:0000313" key="7">
    <source>
        <dbReference type="Proteomes" id="UP000053477"/>
    </source>
</evidence>
<reference evidence="6 7" key="1">
    <citation type="submission" date="2015-04" db="EMBL/GenBank/DDBJ databases">
        <title>Complete genome sequence of Schizopora paradoxa KUC8140, a cosmopolitan wood degrader in East Asia.</title>
        <authorList>
            <consortium name="DOE Joint Genome Institute"/>
            <person name="Min B."/>
            <person name="Park H."/>
            <person name="Jang Y."/>
            <person name="Kim J.-J."/>
            <person name="Kim K.H."/>
            <person name="Pangilinan J."/>
            <person name="Lipzen A."/>
            <person name="Riley R."/>
            <person name="Grigoriev I.V."/>
            <person name="Spatafora J.W."/>
            <person name="Choi I.-G."/>
        </authorList>
    </citation>
    <scope>NUCLEOTIDE SEQUENCE [LARGE SCALE GENOMIC DNA]</scope>
    <source>
        <strain evidence="6 7">KUC8140</strain>
    </source>
</reference>
<gene>
    <name evidence="6" type="ORF">SCHPADRAFT_857294</name>
</gene>
<feature type="domain" description="Carbohydrate kinase FGGY N-terminal" evidence="4">
    <location>
        <begin position="22"/>
        <end position="202"/>
    </location>
</feature>
<feature type="domain" description="Carbohydrate kinase FGGY C-terminal" evidence="5">
    <location>
        <begin position="325"/>
        <end position="537"/>
    </location>
</feature>
<evidence type="ECO:0000256" key="3">
    <source>
        <dbReference type="ARBA" id="ARBA00022777"/>
    </source>
</evidence>
<dbReference type="Gene3D" id="1.20.58.2240">
    <property type="match status" value="1"/>
</dbReference>
<protein>
    <submittedName>
        <fullName evidence="6">Pentulose kinase</fullName>
    </submittedName>
</protein>
<keyword evidence="3 6" id="KW-0418">Kinase</keyword>
<dbReference type="Proteomes" id="UP000053477">
    <property type="component" value="Unassembled WGS sequence"/>
</dbReference>
<dbReference type="EMBL" id="KQ086041">
    <property type="protein sequence ID" value="KLO09918.1"/>
    <property type="molecule type" value="Genomic_DNA"/>
</dbReference>
<dbReference type="Pfam" id="PF02782">
    <property type="entry name" value="FGGY_C"/>
    <property type="match status" value="1"/>
</dbReference>
<dbReference type="GO" id="GO:0019150">
    <property type="term" value="F:D-ribulokinase activity"/>
    <property type="evidence" value="ECO:0007669"/>
    <property type="project" value="TreeGrafter"/>
</dbReference>
<dbReference type="AlphaFoldDB" id="A0A0H2RKH3"/>
<proteinExistence type="inferred from homology"/>
<dbReference type="InParanoid" id="A0A0H2RKH3"/>